<evidence type="ECO:0000256" key="8">
    <source>
        <dbReference type="ARBA" id="ARBA00022977"/>
    </source>
</evidence>
<evidence type="ECO:0000256" key="13">
    <source>
        <dbReference type="ARBA" id="ARBA00066827"/>
    </source>
</evidence>
<feature type="binding site" evidence="18">
    <location>
        <position position="272"/>
    </location>
    <ligand>
        <name>ATP</name>
        <dbReference type="ChEBI" id="CHEBI:30616"/>
    </ligand>
</feature>
<dbReference type="GO" id="GO:0052837">
    <property type="term" value="P:thiazole biosynthetic process"/>
    <property type="evidence" value="ECO:0007669"/>
    <property type="project" value="TreeGrafter"/>
</dbReference>
<organism evidence="19 20">
    <name type="scientific">Prauserella marina</name>
    <dbReference type="NCBI Taxonomy" id="530584"/>
    <lineage>
        <taxon>Bacteria</taxon>
        <taxon>Bacillati</taxon>
        <taxon>Actinomycetota</taxon>
        <taxon>Actinomycetes</taxon>
        <taxon>Pseudonocardiales</taxon>
        <taxon>Pseudonocardiaceae</taxon>
        <taxon>Prauserella</taxon>
    </lineage>
</organism>
<dbReference type="GO" id="GO:0005524">
    <property type="term" value="F:ATP binding"/>
    <property type="evidence" value="ECO:0007669"/>
    <property type="project" value="UniProtKB-UniRule"/>
</dbReference>
<comment type="pathway">
    <text evidence="18">Cofactor biosynthesis; thiamine diphosphate biosynthesis.</text>
</comment>
<dbReference type="GO" id="GO:0002937">
    <property type="term" value="P:tRNA 4-thiouridine biosynthesis"/>
    <property type="evidence" value="ECO:0007669"/>
    <property type="project" value="TreeGrafter"/>
</dbReference>
<dbReference type="FunFam" id="3.40.50.620:FF:000053">
    <property type="entry name" value="Probable tRNA sulfurtransferase"/>
    <property type="match status" value="1"/>
</dbReference>
<comment type="catalytic activity">
    <reaction evidence="10 18">
        <text>[ThiS sulfur-carrier protein]-C-terminal Gly-Gly-AMP + S-sulfanyl-L-cysteinyl-[cysteine desulfurase] + AH2 = [ThiS sulfur-carrier protein]-C-terminal-Gly-aminoethanethioate + L-cysteinyl-[cysteine desulfurase] + A + AMP + 2 H(+)</text>
        <dbReference type="Rhea" id="RHEA:43340"/>
        <dbReference type="Rhea" id="RHEA-COMP:12157"/>
        <dbReference type="Rhea" id="RHEA-COMP:12158"/>
        <dbReference type="Rhea" id="RHEA-COMP:12910"/>
        <dbReference type="Rhea" id="RHEA-COMP:19908"/>
        <dbReference type="ChEBI" id="CHEBI:13193"/>
        <dbReference type="ChEBI" id="CHEBI:15378"/>
        <dbReference type="ChEBI" id="CHEBI:17499"/>
        <dbReference type="ChEBI" id="CHEBI:29950"/>
        <dbReference type="ChEBI" id="CHEBI:61963"/>
        <dbReference type="ChEBI" id="CHEBI:90618"/>
        <dbReference type="ChEBI" id="CHEBI:232372"/>
        <dbReference type="ChEBI" id="CHEBI:456215"/>
    </reaction>
</comment>
<keyword evidence="6 18" id="KW-0067">ATP-binding</keyword>
<comment type="function">
    <text evidence="11 18">Catalyzes the ATP-dependent transfer of a sulfur to tRNA to produce 4-thiouridine in position 8 of tRNAs, which functions as a near-UV photosensor. Also catalyzes the transfer of sulfur to the sulfur carrier protein ThiS, forming ThiS-thiocarboxylate. This is a step in the synthesis of thiazole, in the thiamine biosynthesis pathway. The sulfur is donated as persulfide by IscS.</text>
</comment>
<evidence type="ECO:0000256" key="4">
    <source>
        <dbReference type="ARBA" id="ARBA00022679"/>
    </source>
</evidence>
<dbReference type="PROSITE" id="PS51165">
    <property type="entry name" value="THUMP"/>
    <property type="match status" value="1"/>
</dbReference>
<dbReference type="PANTHER" id="PTHR43209">
    <property type="entry name" value="TRNA SULFURTRANSFERASE"/>
    <property type="match status" value="1"/>
</dbReference>
<reference evidence="19 20" key="1">
    <citation type="submission" date="2016-10" db="EMBL/GenBank/DDBJ databases">
        <authorList>
            <person name="de Groot N.N."/>
        </authorList>
    </citation>
    <scope>NUCLEOTIDE SEQUENCE [LARGE SCALE GENOMIC DNA]</scope>
    <source>
        <strain evidence="19 20">CGMCC 4.5506</strain>
    </source>
</reference>
<dbReference type="HAMAP" id="MF_00021">
    <property type="entry name" value="ThiI"/>
    <property type="match status" value="1"/>
</dbReference>
<dbReference type="SUPFAM" id="SSF143437">
    <property type="entry name" value="THUMP domain-like"/>
    <property type="match status" value="1"/>
</dbReference>
<dbReference type="NCBIfam" id="TIGR00342">
    <property type="entry name" value="tRNA uracil 4-sulfurtransferase ThiI"/>
    <property type="match status" value="1"/>
</dbReference>
<keyword evidence="5 18" id="KW-0547">Nucleotide-binding</keyword>
<dbReference type="UniPathway" id="UPA00060"/>
<dbReference type="InterPro" id="IPR003720">
    <property type="entry name" value="tRNA_STrfase"/>
</dbReference>
<evidence type="ECO:0000256" key="9">
    <source>
        <dbReference type="ARBA" id="ARBA00050570"/>
    </source>
</evidence>
<dbReference type="Gene3D" id="3.40.50.620">
    <property type="entry name" value="HUPs"/>
    <property type="match status" value="1"/>
</dbReference>
<dbReference type="GO" id="GO:0005829">
    <property type="term" value="C:cytosol"/>
    <property type="evidence" value="ECO:0007669"/>
    <property type="project" value="TreeGrafter"/>
</dbReference>
<protein>
    <recommendedName>
        <fullName evidence="14 18">Probable tRNA sulfurtransferase</fullName>
        <ecNumber evidence="13 18">2.8.1.4</ecNumber>
    </recommendedName>
    <alternativeName>
        <fullName evidence="15 18">Sulfur carrier protein ThiS sulfurtransferase</fullName>
    </alternativeName>
    <alternativeName>
        <fullName evidence="16 18">Thiamine biosynthesis protein ThiI</fullName>
    </alternativeName>
    <alternativeName>
        <fullName evidence="17 18">tRNA 4-thiouridine synthase</fullName>
    </alternativeName>
</protein>
<dbReference type="Gene3D" id="3.30.2130.30">
    <property type="match status" value="1"/>
</dbReference>
<gene>
    <name evidence="18" type="primary">thiI</name>
    <name evidence="19" type="ORF">SAMN05421630_10865</name>
</gene>
<keyword evidence="8 18" id="KW-0784">Thiamine biosynthesis</keyword>
<dbReference type="GO" id="GO:0004810">
    <property type="term" value="F:CCA tRNA nucleotidyltransferase activity"/>
    <property type="evidence" value="ECO:0007669"/>
    <property type="project" value="InterPro"/>
</dbReference>
<evidence type="ECO:0000256" key="15">
    <source>
        <dbReference type="ARBA" id="ARBA00075337"/>
    </source>
</evidence>
<dbReference type="STRING" id="530584.SAMN05421630_10865"/>
<dbReference type="SUPFAM" id="SSF52402">
    <property type="entry name" value="Adenine nucleotide alpha hydrolases-like"/>
    <property type="match status" value="1"/>
</dbReference>
<dbReference type="PANTHER" id="PTHR43209:SF1">
    <property type="entry name" value="TRNA SULFURTRANSFERASE"/>
    <property type="match status" value="1"/>
</dbReference>
<dbReference type="OrthoDB" id="9773948at2"/>
<name>A0A222VTV5_9PSEU</name>
<evidence type="ECO:0000256" key="12">
    <source>
        <dbReference type="ARBA" id="ARBA00061472"/>
    </source>
</evidence>
<dbReference type="EC" id="2.8.1.4" evidence="13 18"/>
<accession>A0A222VTV5</accession>
<evidence type="ECO:0000256" key="2">
    <source>
        <dbReference type="ARBA" id="ARBA00022490"/>
    </source>
</evidence>
<dbReference type="SMART" id="SM00981">
    <property type="entry name" value="THUMP"/>
    <property type="match status" value="1"/>
</dbReference>
<keyword evidence="3 18" id="KW-0820">tRNA-binding</keyword>
<dbReference type="InterPro" id="IPR054173">
    <property type="entry name" value="ThiI_fer"/>
</dbReference>
<dbReference type="Proteomes" id="UP000199494">
    <property type="component" value="Unassembled WGS sequence"/>
</dbReference>
<dbReference type="Pfam" id="PF02926">
    <property type="entry name" value="THUMP"/>
    <property type="match status" value="1"/>
</dbReference>
<evidence type="ECO:0000256" key="11">
    <source>
        <dbReference type="ARBA" id="ARBA00058382"/>
    </source>
</evidence>
<evidence type="ECO:0000313" key="19">
    <source>
        <dbReference type="EMBL" id="SDD40678.1"/>
    </source>
</evidence>
<dbReference type="KEGG" id="pmad:BAY61_22745"/>
<dbReference type="InterPro" id="IPR004114">
    <property type="entry name" value="THUMP_dom"/>
</dbReference>
<dbReference type="InterPro" id="IPR049961">
    <property type="entry name" value="ThiI_N"/>
</dbReference>
<feature type="binding site" evidence="18">
    <location>
        <begin position="190"/>
        <end position="191"/>
    </location>
    <ligand>
        <name>ATP</name>
        <dbReference type="ChEBI" id="CHEBI:30616"/>
    </ligand>
</feature>
<keyword evidence="2 18" id="KW-0963">Cytoplasm</keyword>
<evidence type="ECO:0000256" key="17">
    <source>
        <dbReference type="ARBA" id="ARBA00080570"/>
    </source>
</evidence>
<dbReference type="GO" id="GO:0009229">
    <property type="term" value="P:thiamine diphosphate biosynthetic process"/>
    <property type="evidence" value="ECO:0007669"/>
    <property type="project" value="UniProtKB-UniRule"/>
</dbReference>
<proteinExistence type="inferred from homology"/>
<keyword evidence="7 18" id="KW-0694">RNA-binding</keyword>
<evidence type="ECO:0000256" key="16">
    <source>
        <dbReference type="ARBA" id="ARBA00077849"/>
    </source>
</evidence>
<keyword evidence="20" id="KW-1185">Reference proteome</keyword>
<evidence type="ECO:0000256" key="5">
    <source>
        <dbReference type="ARBA" id="ARBA00022741"/>
    </source>
</evidence>
<dbReference type="CDD" id="cd11716">
    <property type="entry name" value="THUMP_ThiI"/>
    <property type="match status" value="1"/>
</dbReference>
<evidence type="ECO:0000256" key="6">
    <source>
        <dbReference type="ARBA" id="ARBA00022840"/>
    </source>
</evidence>
<evidence type="ECO:0000256" key="3">
    <source>
        <dbReference type="ARBA" id="ARBA00022555"/>
    </source>
</evidence>
<comment type="subcellular location">
    <subcellularLocation>
        <location evidence="1 18">Cytoplasm</location>
    </subcellularLocation>
</comment>
<evidence type="ECO:0000256" key="18">
    <source>
        <dbReference type="HAMAP-Rule" id="MF_00021"/>
    </source>
</evidence>
<feature type="binding site" evidence="18">
    <location>
        <position position="294"/>
    </location>
    <ligand>
        <name>ATP</name>
        <dbReference type="ChEBI" id="CHEBI:30616"/>
    </ligand>
</feature>
<dbReference type="InterPro" id="IPR014729">
    <property type="entry name" value="Rossmann-like_a/b/a_fold"/>
</dbReference>
<evidence type="ECO:0000256" key="14">
    <source>
        <dbReference type="ARBA" id="ARBA00071867"/>
    </source>
</evidence>
<evidence type="ECO:0000256" key="1">
    <source>
        <dbReference type="ARBA" id="ARBA00004496"/>
    </source>
</evidence>
<dbReference type="InterPro" id="IPR050102">
    <property type="entry name" value="tRNA_sulfurtransferase_ThiI"/>
</dbReference>
<dbReference type="Pfam" id="PF22025">
    <property type="entry name" value="ThiI_fer"/>
    <property type="match status" value="1"/>
</dbReference>
<evidence type="ECO:0000256" key="7">
    <source>
        <dbReference type="ARBA" id="ARBA00022884"/>
    </source>
</evidence>
<sequence>MTRQEPQECVLLKYGELALKGRNRGLFERHLLQAVEHAMRTDGEQVRISRREGVLVLSHGLPRHELMERAVHVFGVSVVQPALRTACDVGAATEAVLLALAGKYGDHDRGARTFAIRARRRNKTFPMTSHELAAHIGERVRDVHGWRVDLGQPDVEVVVEADKREVFVSLERHRGQGGLPAGASGRALVLLSGGYDSPVAAHRAMRRGLRCEFVHFSGAPYTDPSSTYKAYALLRELDRYQGRSRLHVVAIGKAQRALATAGAGKLQVIAQRRLMVRLASELARELNAQALVTGDSIGQVASQTLSNLATVEQASSVPVLRPLLTWDKSEIIAEAERIGTADISALPDEDCCALLAPPRVATRTGPGEFEGIEGRVELAELVPKLLADAQVLTVGGTRSQAGPLA</sequence>
<dbReference type="GO" id="GO:0140741">
    <property type="term" value="F:tRNA-uracil-4 sulfurtransferase activity"/>
    <property type="evidence" value="ECO:0007669"/>
    <property type="project" value="UniProtKB-EC"/>
</dbReference>
<dbReference type="AlphaFoldDB" id="A0A222VTV5"/>
<dbReference type="RefSeq" id="WP_091807634.1">
    <property type="nucleotide sequence ID" value="NZ_CP016353.1"/>
</dbReference>
<dbReference type="InterPro" id="IPR020536">
    <property type="entry name" value="ThiI_AANH"/>
</dbReference>
<evidence type="ECO:0000256" key="10">
    <source>
        <dbReference type="ARBA" id="ARBA00052330"/>
    </source>
</evidence>
<comment type="similarity">
    <text evidence="12 18">Belongs to the ThiI family.</text>
</comment>
<feature type="binding site" evidence="18">
    <location>
        <position position="303"/>
    </location>
    <ligand>
        <name>ATP</name>
        <dbReference type="ChEBI" id="CHEBI:30616"/>
    </ligand>
</feature>
<feature type="binding site" evidence="18">
    <location>
        <begin position="215"/>
        <end position="216"/>
    </location>
    <ligand>
        <name>ATP</name>
        <dbReference type="ChEBI" id="CHEBI:30616"/>
    </ligand>
</feature>
<dbReference type="Pfam" id="PF02568">
    <property type="entry name" value="ThiI"/>
    <property type="match status" value="1"/>
</dbReference>
<comment type="catalytic activity">
    <reaction evidence="9 18">
        <text>[ThiI sulfur-carrier protein]-S-sulfanyl-L-cysteine + a uridine in tRNA + 2 reduced [2Fe-2S]-[ferredoxin] + ATP + H(+) = [ThiI sulfur-carrier protein]-L-cysteine + a 4-thiouridine in tRNA + 2 oxidized [2Fe-2S]-[ferredoxin] + AMP + diphosphate</text>
        <dbReference type="Rhea" id="RHEA:24176"/>
        <dbReference type="Rhea" id="RHEA-COMP:10000"/>
        <dbReference type="Rhea" id="RHEA-COMP:10001"/>
        <dbReference type="Rhea" id="RHEA-COMP:13337"/>
        <dbReference type="Rhea" id="RHEA-COMP:13338"/>
        <dbReference type="Rhea" id="RHEA-COMP:13339"/>
        <dbReference type="Rhea" id="RHEA-COMP:13340"/>
        <dbReference type="ChEBI" id="CHEBI:15378"/>
        <dbReference type="ChEBI" id="CHEBI:29950"/>
        <dbReference type="ChEBI" id="CHEBI:30616"/>
        <dbReference type="ChEBI" id="CHEBI:33019"/>
        <dbReference type="ChEBI" id="CHEBI:33737"/>
        <dbReference type="ChEBI" id="CHEBI:33738"/>
        <dbReference type="ChEBI" id="CHEBI:61963"/>
        <dbReference type="ChEBI" id="CHEBI:65315"/>
        <dbReference type="ChEBI" id="CHEBI:136798"/>
        <dbReference type="ChEBI" id="CHEBI:456215"/>
        <dbReference type="EC" id="2.8.1.4"/>
    </reaction>
</comment>
<dbReference type="GO" id="GO:0000049">
    <property type="term" value="F:tRNA binding"/>
    <property type="evidence" value="ECO:0007669"/>
    <property type="project" value="UniProtKB-UniRule"/>
</dbReference>
<dbReference type="CDD" id="cd01712">
    <property type="entry name" value="PPase_ThiI"/>
    <property type="match status" value="1"/>
</dbReference>
<dbReference type="EMBL" id="FMZE01000008">
    <property type="protein sequence ID" value="SDD40678.1"/>
    <property type="molecule type" value="Genomic_DNA"/>
</dbReference>
<keyword evidence="4 18" id="KW-0808">Transferase</keyword>
<dbReference type="GO" id="GO:0009228">
    <property type="term" value="P:thiamine biosynthetic process"/>
    <property type="evidence" value="ECO:0007669"/>
    <property type="project" value="UniProtKB-KW"/>
</dbReference>
<dbReference type="InterPro" id="IPR049962">
    <property type="entry name" value="THUMP_ThiI"/>
</dbReference>
<evidence type="ECO:0000313" key="20">
    <source>
        <dbReference type="Proteomes" id="UP000199494"/>
    </source>
</evidence>